<dbReference type="AlphaFoldDB" id="A0A934Q6P6"/>
<feature type="compositionally biased region" description="Acidic residues" evidence="1">
    <location>
        <begin position="64"/>
        <end position="74"/>
    </location>
</feature>
<gene>
    <name evidence="3" type="ORF">JD276_02150</name>
</gene>
<keyword evidence="2" id="KW-1133">Transmembrane helix</keyword>
<reference evidence="3" key="1">
    <citation type="submission" date="2020-12" db="EMBL/GenBank/DDBJ databases">
        <title>Leucobacter sp. CAS1, isolated from Chromium sludge.</title>
        <authorList>
            <person name="Xu Z."/>
        </authorList>
    </citation>
    <scope>NUCLEOTIDE SEQUENCE</scope>
    <source>
        <strain evidence="3">CSA1</strain>
    </source>
</reference>
<accession>A0A934Q6P6</accession>
<proteinExistence type="predicted"/>
<dbReference type="EMBL" id="JAEHOH010000001">
    <property type="protein sequence ID" value="MBK0417837.1"/>
    <property type="molecule type" value="Genomic_DNA"/>
</dbReference>
<dbReference type="Proteomes" id="UP000608530">
    <property type="component" value="Unassembled WGS sequence"/>
</dbReference>
<keyword evidence="2" id="KW-0472">Membrane</keyword>
<feature type="transmembrane region" description="Helical" evidence="2">
    <location>
        <begin position="21"/>
        <end position="39"/>
    </location>
</feature>
<evidence type="ECO:0000313" key="4">
    <source>
        <dbReference type="Proteomes" id="UP000608530"/>
    </source>
</evidence>
<organism evidence="3 4">
    <name type="scientific">Leucobacter chromiisoli</name>
    <dbReference type="NCBI Taxonomy" id="2796471"/>
    <lineage>
        <taxon>Bacteria</taxon>
        <taxon>Bacillati</taxon>
        <taxon>Actinomycetota</taxon>
        <taxon>Actinomycetes</taxon>
        <taxon>Micrococcales</taxon>
        <taxon>Microbacteriaceae</taxon>
        <taxon>Leucobacter</taxon>
    </lineage>
</organism>
<dbReference type="RefSeq" id="WP_200113356.1">
    <property type="nucleotide sequence ID" value="NZ_JAEHOH010000001.1"/>
</dbReference>
<evidence type="ECO:0000313" key="3">
    <source>
        <dbReference type="EMBL" id="MBK0417837.1"/>
    </source>
</evidence>
<evidence type="ECO:0000256" key="2">
    <source>
        <dbReference type="SAM" id="Phobius"/>
    </source>
</evidence>
<protein>
    <recommendedName>
        <fullName evidence="5">DUF4232 domain-containing protein</fullName>
    </recommendedName>
</protein>
<name>A0A934Q6P6_9MICO</name>
<keyword evidence="4" id="KW-1185">Reference proteome</keyword>
<evidence type="ECO:0008006" key="5">
    <source>
        <dbReference type="Google" id="ProtNLM"/>
    </source>
</evidence>
<feature type="region of interest" description="Disordered" evidence="1">
    <location>
        <begin position="43"/>
        <end position="80"/>
    </location>
</feature>
<comment type="caution">
    <text evidence="3">The sequence shown here is derived from an EMBL/GenBank/DDBJ whole genome shotgun (WGS) entry which is preliminary data.</text>
</comment>
<sequence length="208" mass="21922">MSTLRNPVGPKDRKVYIRRRLFVLLGLLALIAVVVLIVVKPGSSGGARGAGEVSVPGDIAASEEQPDEEEDADEPPACSAGQLAVTPMTDAQSYAEGVQPQLSLSVENTGDAACSTDLGTAGMQFAISSGDDEVWRASDCMEEPDHRNVILEPGQPLETEPLTWNRERSSPDTCGITREPVTAGGASYHLRVAVGEVQGAGTAQFLLY</sequence>
<keyword evidence="2" id="KW-0812">Transmembrane</keyword>
<evidence type="ECO:0000256" key="1">
    <source>
        <dbReference type="SAM" id="MobiDB-lite"/>
    </source>
</evidence>